<feature type="compositionally biased region" description="Low complexity" evidence="2">
    <location>
        <begin position="186"/>
        <end position="197"/>
    </location>
</feature>
<feature type="region of interest" description="Disordered" evidence="2">
    <location>
        <begin position="220"/>
        <end position="258"/>
    </location>
</feature>
<gene>
    <name evidence="4" type="ORF">BDA99DRAFT_521175</name>
</gene>
<feature type="region of interest" description="Disordered" evidence="2">
    <location>
        <begin position="182"/>
        <end position="204"/>
    </location>
</feature>
<evidence type="ECO:0000313" key="5">
    <source>
        <dbReference type="Proteomes" id="UP001209540"/>
    </source>
</evidence>
<sequence>MGSSSMGIGNIQQDQHIHPTHHHQLLSQQQQVLINEQQQHQLPLPMDMMEQHSNHHPNFHHPNPALFRPFYSNDPQQNYPSTGNFGGNVQHTHATSTNSSSAAGTAMVSSFSLFANTPHFHFRDTLLPPSSGSPERSCSSNIGSGSFSRTYSPAVVTSAQPSSSLSTPTTKADMGTAVWHEQYSGNNSTSNTNNNNNIAGHSHPITSGCSTVHTATTTTTYSRTPASTISPVSSLHQRRSVSSSARHDTSSMHQQYQDNTFNMSRVLEGIDKRTTFMIRNIPNKYTQAMLKECIDATHRGTYDFLYLRIDFQNKCNVGYAFINFIDVNSVITFAQERVGKRWNRFNSEKRCSISYANIQGKEALIEKFRNSTVMEEEESYRPKIFYSSGPRMGDEETFPEPTIPVELRRQRQERWHRESVG</sequence>
<dbReference type="InterPro" id="IPR007201">
    <property type="entry name" value="Mei2-like_Rrm_C"/>
</dbReference>
<dbReference type="GO" id="GO:0003723">
    <property type="term" value="F:RNA binding"/>
    <property type="evidence" value="ECO:0007669"/>
    <property type="project" value="UniProtKB-KW"/>
</dbReference>
<dbReference type="InterPro" id="IPR035979">
    <property type="entry name" value="RBD_domain_sf"/>
</dbReference>
<dbReference type="Pfam" id="PF04059">
    <property type="entry name" value="RRM_2"/>
    <property type="match status" value="1"/>
</dbReference>
<evidence type="ECO:0000256" key="2">
    <source>
        <dbReference type="SAM" id="MobiDB-lite"/>
    </source>
</evidence>
<proteinExistence type="predicted"/>
<dbReference type="CDD" id="cd12532">
    <property type="entry name" value="RRM3_MEI2_fungi"/>
    <property type="match status" value="1"/>
</dbReference>
<feature type="domain" description="Mei2-like C-terminal RNA recognition motif" evidence="3">
    <location>
        <begin position="273"/>
        <end position="369"/>
    </location>
</feature>
<dbReference type="PANTHER" id="PTHR23189">
    <property type="entry name" value="RNA RECOGNITION MOTIF-CONTAINING"/>
    <property type="match status" value="1"/>
</dbReference>
<dbReference type="EMBL" id="JAIXMP010000029">
    <property type="protein sequence ID" value="KAI9251783.1"/>
    <property type="molecule type" value="Genomic_DNA"/>
</dbReference>
<name>A0AAD5K249_9FUNG</name>
<feature type="compositionally biased region" description="Low complexity" evidence="2">
    <location>
        <begin position="220"/>
        <end position="244"/>
    </location>
</feature>
<dbReference type="SUPFAM" id="SSF54928">
    <property type="entry name" value="RNA-binding domain, RBD"/>
    <property type="match status" value="1"/>
</dbReference>
<organism evidence="4 5">
    <name type="scientific">Phascolomyces articulosus</name>
    <dbReference type="NCBI Taxonomy" id="60185"/>
    <lineage>
        <taxon>Eukaryota</taxon>
        <taxon>Fungi</taxon>
        <taxon>Fungi incertae sedis</taxon>
        <taxon>Mucoromycota</taxon>
        <taxon>Mucoromycotina</taxon>
        <taxon>Mucoromycetes</taxon>
        <taxon>Mucorales</taxon>
        <taxon>Lichtheimiaceae</taxon>
        <taxon>Phascolomyces</taxon>
    </lineage>
</organism>
<dbReference type="AlphaFoldDB" id="A0AAD5K249"/>
<feature type="region of interest" description="Disordered" evidence="2">
    <location>
        <begin position="70"/>
        <end position="100"/>
    </location>
</feature>
<accession>A0AAD5K249</accession>
<keyword evidence="1" id="KW-0694">RNA-binding</keyword>
<reference evidence="4" key="1">
    <citation type="journal article" date="2022" name="IScience">
        <title>Evolution of zygomycete secretomes and the origins of terrestrial fungal ecologies.</title>
        <authorList>
            <person name="Chang Y."/>
            <person name="Wang Y."/>
            <person name="Mondo S."/>
            <person name="Ahrendt S."/>
            <person name="Andreopoulos W."/>
            <person name="Barry K."/>
            <person name="Beard J."/>
            <person name="Benny G.L."/>
            <person name="Blankenship S."/>
            <person name="Bonito G."/>
            <person name="Cuomo C."/>
            <person name="Desiro A."/>
            <person name="Gervers K.A."/>
            <person name="Hundley H."/>
            <person name="Kuo A."/>
            <person name="LaButti K."/>
            <person name="Lang B.F."/>
            <person name="Lipzen A."/>
            <person name="O'Donnell K."/>
            <person name="Pangilinan J."/>
            <person name="Reynolds N."/>
            <person name="Sandor L."/>
            <person name="Smith M.E."/>
            <person name="Tsang A."/>
            <person name="Grigoriev I.V."/>
            <person name="Stajich J.E."/>
            <person name="Spatafora J.W."/>
        </authorList>
    </citation>
    <scope>NUCLEOTIDE SEQUENCE</scope>
    <source>
        <strain evidence="4">RSA 2281</strain>
    </source>
</reference>
<comment type="caution">
    <text evidence="4">The sequence shown here is derived from an EMBL/GenBank/DDBJ whole genome shotgun (WGS) entry which is preliminary data.</text>
</comment>
<protein>
    <submittedName>
        <fullName evidence="4">RNA recognition motif 2-domain-containing protein</fullName>
    </submittedName>
</protein>
<evidence type="ECO:0000313" key="4">
    <source>
        <dbReference type="EMBL" id="KAI9251783.1"/>
    </source>
</evidence>
<dbReference type="Proteomes" id="UP001209540">
    <property type="component" value="Unassembled WGS sequence"/>
</dbReference>
<reference evidence="4" key="2">
    <citation type="submission" date="2023-02" db="EMBL/GenBank/DDBJ databases">
        <authorList>
            <consortium name="DOE Joint Genome Institute"/>
            <person name="Mondo S.J."/>
            <person name="Chang Y."/>
            <person name="Wang Y."/>
            <person name="Ahrendt S."/>
            <person name="Andreopoulos W."/>
            <person name="Barry K."/>
            <person name="Beard J."/>
            <person name="Benny G.L."/>
            <person name="Blankenship S."/>
            <person name="Bonito G."/>
            <person name="Cuomo C."/>
            <person name="Desiro A."/>
            <person name="Gervers K.A."/>
            <person name="Hundley H."/>
            <person name="Kuo A."/>
            <person name="LaButti K."/>
            <person name="Lang B.F."/>
            <person name="Lipzen A."/>
            <person name="O'Donnell K."/>
            <person name="Pangilinan J."/>
            <person name="Reynolds N."/>
            <person name="Sandor L."/>
            <person name="Smith M.W."/>
            <person name="Tsang A."/>
            <person name="Grigoriev I.V."/>
            <person name="Stajich J.E."/>
            <person name="Spatafora J.W."/>
        </authorList>
    </citation>
    <scope>NUCLEOTIDE SEQUENCE</scope>
    <source>
        <strain evidence="4">RSA 2281</strain>
    </source>
</reference>
<feature type="compositionally biased region" description="Polar residues" evidence="2">
    <location>
        <begin position="73"/>
        <end position="91"/>
    </location>
</feature>
<evidence type="ECO:0000259" key="3">
    <source>
        <dbReference type="Pfam" id="PF04059"/>
    </source>
</evidence>
<dbReference type="InterPro" id="IPR034862">
    <property type="entry name" value="Fungal_Mei2-like_RRM3"/>
</dbReference>
<evidence type="ECO:0000256" key="1">
    <source>
        <dbReference type="ARBA" id="ARBA00022884"/>
    </source>
</evidence>
<keyword evidence="5" id="KW-1185">Reference proteome</keyword>